<protein>
    <recommendedName>
        <fullName evidence="3">Transposase</fullName>
    </recommendedName>
</protein>
<dbReference type="Proteomes" id="UP001207408">
    <property type="component" value="Unassembled WGS sequence"/>
</dbReference>
<name>A0AAE3SJZ2_9BACT</name>
<gene>
    <name evidence="1" type="ORF">OM074_10595</name>
</gene>
<proteinExistence type="predicted"/>
<dbReference type="NCBIfam" id="NF047593">
    <property type="entry name" value="IS66_ISAeme5_TnpA"/>
    <property type="match status" value="1"/>
</dbReference>
<evidence type="ECO:0008006" key="3">
    <source>
        <dbReference type="Google" id="ProtNLM"/>
    </source>
</evidence>
<keyword evidence="2" id="KW-1185">Reference proteome</keyword>
<sequence>MLNENKFREIYEGFVTSGLTAKDYCSNLGLAEGTFYYWQNKLKNTLPPKNGFVPVVLKTERNEASISDNRKKQYLINSKQSPEHINKTGLLEICYPNGVRVRLDNGADLETLRSLIELIH</sequence>
<evidence type="ECO:0000313" key="1">
    <source>
        <dbReference type="EMBL" id="MCW3806077.1"/>
    </source>
</evidence>
<dbReference type="EMBL" id="JAPDPI010000019">
    <property type="protein sequence ID" value="MCW3806077.1"/>
    <property type="molecule type" value="Genomic_DNA"/>
</dbReference>
<dbReference type="AlphaFoldDB" id="A0AAE3SJZ2"/>
<evidence type="ECO:0000313" key="2">
    <source>
        <dbReference type="Proteomes" id="UP001207408"/>
    </source>
</evidence>
<organism evidence="1 2">
    <name type="scientific">Plebeiibacterium marinum</name>
    <dbReference type="NCBI Taxonomy" id="2992111"/>
    <lineage>
        <taxon>Bacteria</taxon>
        <taxon>Pseudomonadati</taxon>
        <taxon>Bacteroidota</taxon>
        <taxon>Bacteroidia</taxon>
        <taxon>Marinilabiliales</taxon>
        <taxon>Marinilabiliaceae</taxon>
        <taxon>Plebeiibacterium</taxon>
    </lineage>
</organism>
<reference evidence="1" key="1">
    <citation type="submission" date="2022-10" db="EMBL/GenBank/DDBJ databases">
        <authorList>
            <person name="Yu W.X."/>
        </authorList>
    </citation>
    <scope>NUCLEOTIDE SEQUENCE</scope>
    <source>
        <strain evidence="1">D04</strain>
    </source>
</reference>
<dbReference type="RefSeq" id="WP_301199449.1">
    <property type="nucleotide sequence ID" value="NZ_JAPDPI010000019.1"/>
</dbReference>
<comment type="caution">
    <text evidence="1">The sequence shown here is derived from an EMBL/GenBank/DDBJ whole genome shotgun (WGS) entry which is preliminary data.</text>
</comment>
<accession>A0AAE3SJZ2</accession>